<evidence type="ECO:0000313" key="4">
    <source>
        <dbReference type="Proteomes" id="UP000046393"/>
    </source>
</evidence>
<keyword evidence="4" id="KW-1185">Reference proteome</keyword>
<dbReference type="AlphaFoldDB" id="A0A158R543"/>
<dbReference type="InterPro" id="IPR013783">
    <property type="entry name" value="Ig-like_fold"/>
</dbReference>
<dbReference type="Pfam" id="PF00041">
    <property type="entry name" value="fn3"/>
    <property type="match status" value="1"/>
</dbReference>
<dbReference type="PANTHER" id="PTHR46708">
    <property type="entry name" value="TENASCIN"/>
    <property type="match status" value="1"/>
</dbReference>
<keyword evidence="1" id="KW-0677">Repeat</keyword>
<evidence type="ECO:0000256" key="2">
    <source>
        <dbReference type="SAM" id="SignalP"/>
    </source>
</evidence>
<feature type="signal peptide" evidence="2">
    <location>
        <begin position="1"/>
        <end position="16"/>
    </location>
</feature>
<dbReference type="SUPFAM" id="SSF49265">
    <property type="entry name" value="Fibronectin type III"/>
    <property type="match status" value="3"/>
</dbReference>
<organism evidence="4 5">
    <name type="scientific">Syphacia muris</name>
    <dbReference type="NCBI Taxonomy" id="451379"/>
    <lineage>
        <taxon>Eukaryota</taxon>
        <taxon>Metazoa</taxon>
        <taxon>Ecdysozoa</taxon>
        <taxon>Nematoda</taxon>
        <taxon>Chromadorea</taxon>
        <taxon>Rhabditida</taxon>
        <taxon>Spirurina</taxon>
        <taxon>Oxyuridomorpha</taxon>
        <taxon>Oxyuroidea</taxon>
        <taxon>Oxyuridae</taxon>
        <taxon>Syphacia</taxon>
    </lineage>
</organism>
<dbReference type="InterPro" id="IPR003961">
    <property type="entry name" value="FN3_dom"/>
</dbReference>
<dbReference type="Proteomes" id="UP000046393">
    <property type="component" value="Unplaced"/>
</dbReference>
<dbReference type="SMART" id="SM00060">
    <property type="entry name" value="FN3"/>
    <property type="match status" value="4"/>
</dbReference>
<dbReference type="WBParaSite" id="SMUV_0000539001-mRNA-1">
    <property type="protein sequence ID" value="SMUV_0000539001-mRNA-1"/>
    <property type="gene ID" value="SMUV_0000539001"/>
</dbReference>
<dbReference type="InterPro" id="IPR050991">
    <property type="entry name" value="ECM_Regulatory_Proteins"/>
</dbReference>
<feature type="chain" id="PRO_5007631467" evidence="2">
    <location>
        <begin position="17"/>
        <end position="637"/>
    </location>
</feature>
<evidence type="ECO:0000313" key="5">
    <source>
        <dbReference type="WBParaSite" id="SMUV_0000539001-mRNA-1"/>
    </source>
</evidence>
<name>A0A158R543_9BILA</name>
<sequence length="637" mass="72273">MPAWIILCVYLQYILAIKYAVATAPSSAAVATTVLSGIHNIDAQVNDDGTKIIITWEYHGKASDGIKYFARYRIANGQDNHSSWKYTTTSSNSVEISIEKLDDKNEIVFQLKAHRNGKEVEKWTLPLSWTVRKEPIDDNPPPIAEDSQLLPPPVHFNVVAMSPVAIRSLSNSIKIGGLKPREQYEITIRAATNPDKTSSTAAVKEFRMPSNEEFFRINEIRINSIFRTKTDGTVTLSWNVPDDKKGNIKSYVIWCKESGEHNWKTTRLNSRSSSVSFTDLKSDTEYQLKVYASLKHSVTIDCGEFKFKTSKVADVSSPIKDVRVVMLVNDEKVQINWTLKSNPIKNDVAIYNVYVHNDNSAPMTRWTKYQSKITSIMLPLGDFNPSSTYYLKIIPQAINGTEIPNPSIYHFQTMTSFVPKNPEARKMFADYWKASKTTIIQNYKYLNIGIGRVTISWRYTGQKPSGITIFYKRRNSTDNWIKVPIEDPDQQSVILPNLKPDTTYNIRIVPDICDVNTCNFADTKTYEFLTVSIKFFFLEKLFDGSEAGMKAQRPKSLDKIWQSSKTTRMPVAAQQQQQKALQSTGNIDQNMCLTVCNPDSIPTSCGEDERCVISVEDPYFGWCVPTRLRNAILNTPL</sequence>
<evidence type="ECO:0000256" key="1">
    <source>
        <dbReference type="ARBA" id="ARBA00022737"/>
    </source>
</evidence>
<protein>
    <submittedName>
        <fullName evidence="5">Protein-tyrosine-phosphatase</fullName>
    </submittedName>
</protein>
<keyword evidence="2" id="KW-0732">Signal</keyword>
<evidence type="ECO:0000259" key="3">
    <source>
        <dbReference type="PROSITE" id="PS50853"/>
    </source>
</evidence>
<reference evidence="5" key="1">
    <citation type="submission" date="2016-04" db="UniProtKB">
        <authorList>
            <consortium name="WormBaseParasite"/>
        </authorList>
    </citation>
    <scope>IDENTIFICATION</scope>
</reference>
<feature type="domain" description="Fibronectin type-III" evidence="3">
    <location>
        <begin position="439"/>
        <end position="533"/>
    </location>
</feature>
<accession>A0A158R543</accession>
<dbReference type="PANTHER" id="PTHR46708:SF2">
    <property type="entry name" value="FIBRONECTIN TYPE-III DOMAIN-CONTAINING PROTEIN"/>
    <property type="match status" value="1"/>
</dbReference>
<dbReference type="Gene3D" id="2.60.40.10">
    <property type="entry name" value="Immunoglobulins"/>
    <property type="match status" value="3"/>
</dbReference>
<proteinExistence type="predicted"/>
<dbReference type="CDD" id="cd00063">
    <property type="entry name" value="FN3"/>
    <property type="match status" value="2"/>
</dbReference>
<dbReference type="PROSITE" id="PS50853">
    <property type="entry name" value="FN3"/>
    <property type="match status" value="2"/>
</dbReference>
<feature type="domain" description="Fibronectin type-III" evidence="3">
    <location>
        <begin position="219"/>
        <end position="312"/>
    </location>
</feature>
<dbReference type="InterPro" id="IPR036116">
    <property type="entry name" value="FN3_sf"/>
</dbReference>